<dbReference type="GO" id="GO:2000780">
    <property type="term" value="P:negative regulation of double-strand break repair"/>
    <property type="evidence" value="ECO:0007669"/>
    <property type="project" value="TreeGrafter"/>
</dbReference>
<evidence type="ECO:0000256" key="3">
    <source>
        <dbReference type="ARBA" id="ARBA00022670"/>
    </source>
</evidence>
<keyword evidence="5" id="KW-0378">Hydrolase</keyword>
<dbReference type="GeneTree" id="ENSGT00390000006979"/>
<proteinExistence type="predicted"/>
<sequence length="210" mass="24159">MRVLLQTVLTEPVALYQELRCQFPHVRRVQGDGNCLYRALFFAHLESMVHNARALQRSAMPNTARRLFRISNKYSPFCVVVDVVERCQGEQEDRLLHLFNERTVSDGLVKYLRLLTSAHLQNHADFFSNFVEAPDLRVYCHQEVENMAMEGDHVEILALSQALDISIHIVSMDGEQEHLAHHVIPEGAEPSLHLLHRSSHYSILYPPPQN</sequence>
<accession>A0A674N1F1</accession>
<protein>
    <recommendedName>
        <fullName evidence="2">ubiquitinyl hydrolase 1</fullName>
        <ecNumber evidence="2">3.4.19.12</ecNumber>
    </recommendedName>
</protein>
<evidence type="ECO:0000313" key="8">
    <source>
        <dbReference type="Ensembl" id="ENSTRUP00000067004.1"/>
    </source>
</evidence>
<dbReference type="EC" id="3.4.19.12" evidence="2"/>
<dbReference type="InterPro" id="IPR019400">
    <property type="entry name" value="Peptidase_C65_otubain"/>
</dbReference>
<dbReference type="Ensembl" id="ENSTRUT00000073690.1">
    <property type="protein sequence ID" value="ENSTRUP00000067004.1"/>
    <property type="gene ID" value="ENSTRUG00000027452.1"/>
</dbReference>
<evidence type="ECO:0000256" key="5">
    <source>
        <dbReference type="ARBA" id="ARBA00022801"/>
    </source>
</evidence>
<evidence type="ECO:0000313" key="9">
    <source>
        <dbReference type="Proteomes" id="UP000005226"/>
    </source>
</evidence>
<dbReference type="Gene3D" id="3.30.200.60">
    <property type="entry name" value="Peptidase C65 Otubain, subdomain 1"/>
    <property type="match status" value="1"/>
</dbReference>
<dbReference type="Gene3D" id="1.20.1300.20">
    <property type="entry name" value="Peptidase C65 Otubain, subdomain 2"/>
    <property type="match status" value="1"/>
</dbReference>
<dbReference type="GO" id="GO:0006508">
    <property type="term" value="P:proteolysis"/>
    <property type="evidence" value="ECO:0007669"/>
    <property type="project" value="UniProtKB-KW"/>
</dbReference>
<dbReference type="InterPro" id="IPR042467">
    <property type="entry name" value="Peptidase_C65_otubain_sub2"/>
</dbReference>
<dbReference type="GO" id="GO:0005634">
    <property type="term" value="C:nucleus"/>
    <property type="evidence" value="ECO:0007669"/>
    <property type="project" value="TreeGrafter"/>
</dbReference>
<keyword evidence="6" id="KW-0788">Thiol protease</keyword>
<feature type="domain" description="OTU" evidence="7">
    <location>
        <begin position="24"/>
        <end position="207"/>
    </location>
</feature>
<dbReference type="InterPro" id="IPR003323">
    <property type="entry name" value="OTU_dom"/>
</dbReference>
<dbReference type="Pfam" id="PF10275">
    <property type="entry name" value="Peptidase_C65"/>
    <property type="match status" value="1"/>
</dbReference>
<dbReference type="Proteomes" id="UP000005226">
    <property type="component" value="Chromosome 2"/>
</dbReference>
<dbReference type="SUPFAM" id="SSF54001">
    <property type="entry name" value="Cysteine proteinases"/>
    <property type="match status" value="1"/>
</dbReference>
<keyword evidence="3" id="KW-0645">Protease</keyword>
<dbReference type="GO" id="GO:0071108">
    <property type="term" value="P:protein K48-linked deubiquitination"/>
    <property type="evidence" value="ECO:0007669"/>
    <property type="project" value="TreeGrafter"/>
</dbReference>
<dbReference type="GO" id="GO:0004843">
    <property type="term" value="F:cysteine-type deubiquitinase activity"/>
    <property type="evidence" value="ECO:0007669"/>
    <property type="project" value="UniProtKB-EC"/>
</dbReference>
<keyword evidence="9" id="KW-1185">Reference proteome</keyword>
<dbReference type="PROSITE" id="PS50802">
    <property type="entry name" value="OTU"/>
    <property type="match status" value="1"/>
</dbReference>
<name>A0A674N1F1_TAKRU</name>
<dbReference type="InterPro" id="IPR042468">
    <property type="entry name" value="Peptidase_C65_otubain_sub1"/>
</dbReference>
<reference evidence="8" key="3">
    <citation type="submission" date="2025-09" db="UniProtKB">
        <authorList>
            <consortium name="Ensembl"/>
        </authorList>
    </citation>
    <scope>IDENTIFICATION</scope>
</reference>
<reference evidence="8 9" key="1">
    <citation type="journal article" date="2011" name="Genome Biol. Evol.">
        <title>Integration of the genetic map and genome assembly of fugu facilitates insights into distinct features of genome evolution in teleosts and mammals.</title>
        <authorList>
            <person name="Kai W."/>
            <person name="Kikuchi K."/>
            <person name="Tohari S."/>
            <person name="Chew A.K."/>
            <person name="Tay A."/>
            <person name="Fujiwara A."/>
            <person name="Hosoya S."/>
            <person name="Suetake H."/>
            <person name="Naruse K."/>
            <person name="Brenner S."/>
            <person name="Suzuki Y."/>
            <person name="Venkatesh B."/>
        </authorList>
    </citation>
    <scope>NUCLEOTIDE SEQUENCE [LARGE SCALE GENOMIC DNA]</scope>
</reference>
<evidence type="ECO:0000256" key="6">
    <source>
        <dbReference type="ARBA" id="ARBA00022807"/>
    </source>
</evidence>
<dbReference type="PANTHER" id="PTHR12931:SF32">
    <property type="entry name" value="UBIQUITIN THIOESTERASE"/>
    <property type="match status" value="1"/>
</dbReference>
<dbReference type="AlphaFoldDB" id="A0A674N1F1"/>
<dbReference type="GO" id="GO:0043130">
    <property type="term" value="F:ubiquitin binding"/>
    <property type="evidence" value="ECO:0007669"/>
    <property type="project" value="TreeGrafter"/>
</dbReference>
<keyword evidence="4" id="KW-0833">Ubl conjugation pathway</keyword>
<dbReference type="PANTHER" id="PTHR12931">
    <property type="entry name" value="UBIQUITIN THIOLESTERASE PROTEIN OTUB"/>
    <property type="match status" value="1"/>
</dbReference>
<dbReference type="InterPro" id="IPR038765">
    <property type="entry name" value="Papain-like_cys_pep_sf"/>
</dbReference>
<evidence type="ECO:0000256" key="1">
    <source>
        <dbReference type="ARBA" id="ARBA00000707"/>
    </source>
</evidence>
<reference evidence="8" key="2">
    <citation type="submission" date="2025-08" db="UniProtKB">
        <authorList>
            <consortium name="Ensembl"/>
        </authorList>
    </citation>
    <scope>IDENTIFICATION</scope>
</reference>
<evidence type="ECO:0000259" key="7">
    <source>
        <dbReference type="PROSITE" id="PS50802"/>
    </source>
</evidence>
<comment type="catalytic activity">
    <reaction evidence="1">
        <text>Thiol-dependent hydrolysis of ester, thioester, amide, peptide and isopeptide bonds formed by the C-terminal Gly of ubiquitin (a 76-residue protein attached to proteins as an intracellular targeting signal).</text>
        <dbReference type="EC" id="3.4.19.12"/>
    </reaction>
</comment>
<gene>
    <name evidence="8" type="primary">otub2</name>
</gene>
<organism evidence="8 9">
    <name type="scientific">Takifugu rubripes</name>
    <name type="common">Japanese pufferfish</name>
    <name type="synonym">Fugu rubripes</name>
    <dbReference type="NCBI Taxonomy" id="31033"/>
    <lineage>
        <taxon>Eukaryota</taxon>
        <taxon>Metazoa</taxon>
        <taxon>Chordata</taxon>
        <taxon>Craniata</taxon>
        <taxon>Vertebrata</taxon>
        <taxon>Euteleostomi</taxon>
        <taxon>Actinopterygii</taxon>
        <taxon>Neopterygii</taxon>
        <taxon>Teleostei</taxon>
        <taxon>Neoteleostei</taxon>
        <taxon>Acanthomorphata</taxon>
        <taxon>Eupercaria</taxon>
        <taxon>Tetraodontiformes</taxon>
        <taxon>Tetradontoidea</taxon>
        <taxon>Tetraodontidae</taxon>
        <taxon>Takifugu</taxon>
    </lineage>
</organism>
<evidence type="ECO:0000256" key="2">
    <source>
        <dbReference type="ARBA" id="ARBA00012759"/>
    </source>
</evidence>
<evidence type="ECO:0000256" key="4">
    <source>
        <dbReference type="ARBA" id="ARBA00022786"/>
    </source>
</evidence>